<dbReference type="PANTHER" id="PTHR46796">
    <property type="entry name" value="HTH-TYPE TRANSCRIPTIONAL ACTIVATOR RHAS-RELATED"/>
    <property type="match status" value="1"/>
</dbReference>
<dbReference type="InterPro" id="IPR009057">
    <property type="entry name" value="Homeodomain-like_sf"/>
</dbReference>
<evidence type="ECO:0000256" key="2">
    <source>
        <dbReference type="ARBA" id="ARBA00023015"/>
    </source>
</evidence>
<keyword evidence="3" id="KW-0238">DNA-binding</keyword>
<gene>
    <name evidence="7" type="ORF">IDH44_18495</name>
</gene>
<evidence type="ECO:0000256" key="4">
    <source>
        <dbReference type="ARBA" id="ARBA00023159"/>
    </source>
</evidence>
<protein>
    <submittedName>
        <fullName evidence="7">Helix-turn-helix transcriptional regulator</fullName>
    </submittedName>
</protein>
<evidence type="ECO:0000259" key="6">
    <source>
        <dbReference type="PROSITE" id="PS01124"/>
    </source>
</evidence>
<evidence type="ECO:0000256" key="1">
    <source>
        <dbReference type="ARBA" id="ARBA00022490"/>
    </source>
</evidence>
<dbReference type="Proteomes" id="UP000621560">
    <property type="component" value="Unassembled WGS sequence"/>
</dbReference>
<dbReference type="InterPro" id="IPR020449">
    <property type="entry name" value="Tscrpt_reg_AraC-type_HTH"/>
</dbReference>
<dbReference type="SUPFAM" id="SSF46689">
    <property type="entry name" value="Homeodomain-like"/>
    <property type="match status" value="1"/>
</dbReference>
<dbReference type="InterPro" id="IPR050204">
    <property type="entry name" value="AraC_XylS_family_regulators"/>
</dbReference>
<dbReference type="InterPro" id="IPR018060">
    <property type="entry name" value="HTH_AraC"/>
</dbReference>
<dbReference type="PROSITE" id="PS00041">
    <property type="entry name" value="HTH_ARAC_FAMILY_1"/>
    <property type="match status" value="1"/>
</dbReference>
<dbReference type="InterPro" id="IPR037923">
    <property type="entry name" value="HTH-like"/>
</dbReference>
<keyword evidence="8" id="KW-1185">Reference proteome</keyword>
<dbReference type="InterPro" id="IPR003313">
    <property type="entry name" value="AraC-bd"/>
</dbReference>
<dbReference type="Pfam" id="PF02311">
    <property type="entry name" value="AraC_binding"/>
    <property type="match status" value="1"/>
</dbReference>
<feature type="domain" description="HTH araC/xylS-type" evidence="6">
    <location>
        <begin position="179"/>
        <end position="277"/>
    </location>
</feature>
<dbReference type="PANTHER" id="PTHR46796:SF13">
    <property type="entry name" value="HTH-TYPE TRANSCRIPTIONAL ACTIVATOR RHAS"/>
    <property type="match status" value="1"/>
</dbReference>
<comment type="caution">
    <text evidence="7">The sequence shown here is derived from an EMBL/GenBank/DDBJ whole genome shotgun (WGS) entry which is preliminary data.</text>
</comment>
<dbReference type="EMBL" id="JACXIZ010000034">
    <property type="protein sequence ID" value="MBD2847194.1"/>
    <property type="molecule type" value="Genomic_DNA"/>
</dbReference>
<proteinExistence type="predicted"/>
<dbReference type="GO" id="GO:0003700">
    <property type="term" value="F:DNA-binding transcription factor activity"/>
    <property type="evidence" value="ECO:0007669"/>
    <property type="project" value="InterPro"/>
</dbReference>
<evidence type="ECO:0000256" key="5">
    <source>
        <dbReference type="ARBA" id="ARBA00023163"/>
    </source>
</evidence>
<dbReference type="SUPFAM" id="SSF51215">
    <property type="entry name" value="Regulatory protein AraC"/>
    <property type="match status" value="1"/>
</dbReference>
<dbReference type="GO" id="GO:0043565">
    <property type="term" value="F:sequence-specific DNA binding"/>
    <property type="evidence" value="ECO:0007669"/>
    <property type="project" value="InterPro"/>
</dbReference>
<keyword evidence="2" id="KW-0805">Transcription regulation</keyword>
<dbReference type="Gene3D" id="1.10.10.60">
    <property type="entry name" value="Homeodomain-like"/>
    <property type="match status" value="2"/>
</dbReference>
<dbReference type="RefSeq" id="WP_190920287.1">
    <property type="nucleotide sequence ID" value="NZ_JACXIZ010000034.1"/>
</dbReference>
<dbReference type="PRINTS" id="PR00032">
    <property type="entry name" value="HTHARAC"/>
</dbReference>
<dbReference type="SMART" id="SM00342">
    <property type="entry name" value="HTH_ARAC"/>
    <property type="match status" value="1"/>
</dbReference>
<dbReference type="InterPro" id="IPR018062">
    <property type="entry name" value="HTH_AraC-typ_CS"/>
</dbReference>
<dbReference type="PROSITE" id="PS01124">
    <property type="entry name" value="HTH_ARAC_FAMILY_2"/>
    <property type="match status" value="1"/>
</dbReference>
<dbReference type="AlphaFoldDB" id="A0A927BXD9"/>
<keyword evidence="1" id="KW-0963">Cytoplasm</keyword>
<name>A0A927BXD9_9BACL</name>
<keyword evidence="4" id="KW-0010">Activator</keyword>
<evidence type="ECO:0000313" key="8">
    <source>
        <dbReference type="Proteomes" id="UP000621560"/>
    </source>
</evidence>
<dbReference type="Pfam" id="PF12833">
    <property type="entry name" value="HTH_18"/>
    <property type="match status" value="1"/>
</dbReference>
<organism evidence="7 8">
    <name type="scientific">Paenibacillus sabuli</name>
    <dbReference type="NCBI Taxonomy" id="2772509"/>
    <lineage>
        <taxon>Bacteria</taxon>
        <taxon>Bacillati</taxon>
        <taxon>Bacillota</taxon>
        <taxon>Bacilli</taxon>
        <taxon>Bacillales</taxon>
        <taxon>Paenibacillaceae</taxon>
        <taxon>Paenibacillus</taxon>
    </lineage>
</organism>
<keyword evidence="5" id="KW-0804">Transcription</keyword>
<evidence type="ECO:0000256" key="3">
    <source>
        <dbReference type="ARBA" id="ARBA00023125"/>
    </source>
</evidence>
<reference evidence="7" key="1">
    <citation type="submission" date="2020-09" db="EMBL/GenBank/DDBJ databases">
        <title>A novel bacterium of genus Paenibacillus, isolated from South China Sea.</title>
        <authorList>
            <person name="Huang H."/>
            <person name="Mo K."/>
            <person name="Hu Y."/>
        </authorList>
    </citation>
    <scope>NUCLEOTIDE SEQUENCE</scope>
    <source>
        <strain evidence="7">IB182496</strain>
    </source>
</reference>
<accession>A0A927BXD9</accession>
<sequence length="285" mass="32177">MEYADIRLTQEFAFTRKLARLTEHEMHMHDTLEVSILLENNIRYHLAQGDYVGKPGDIFVFRPFDPHWNLAEDQERPAAWIMLLLSPAVVRHIPDGSALLAPFYTTDWRPLIPAHSAEAAAIRAAAGQAVEEEERGRPGWQSRQFACLIEILVQIARYFLALRQDARTGEDSAPGGGIVGAVERLLRQFREPVDMEDVIRASGLKKTTFYQQFVRLTALTPNDFVNRLRLQHAVHLLLHSAMPITEIAFESGYSSVSYFNRQFKAFRGVSPRQFRAEGGGGASDA</sequence>
<evidence type="ECO:0000313" key="7">
    <source>
        <dbReference type="EMBL" id="MBD2847194.1"/>
    </source>
</evidence>